<protein>
    <recommendedName>
        <fullName evidence="3">Fumarylacetoacetase-like C-terminal domain-containing protein</fullName>
    </recommendedName>
</protein>
<reference evidence="4" key="1">
    <citation type="submission" date="2021-02" db="EMBL/GenBank/DDBJ databases">
        <authorList>
            <person name="Dougan E. K."/>
            <person name="Rhodes N."/>
            <person name="Thang M."/>
            <person name="Chan C."/>
        </authorList>
    </citation>
    <scope>NUCLEOTIDE SEQUENCE</scope>
</reference>
<dbReference type="Proteomes" id="UP000654075">
    <property type="component" value="Unassembled WGS sequence"/>
</dbReference>
<organism evidence="4 5">
    <name type="scientific">Polarella glacialis</name>
    <name type="common">Dinoflagellate</name>
    <dbReference type="NCBI Taxonomy" id="89957"/>
    <lineage>
        <taxon>Eukaryota</taxon>
        <taxon>Sar</taxon>
        <taxon>Alveolata</taxon>
        <taxon>Dinophyceae</taxon>
        <taxon>Suessiales</taxon>
        <taxon>Suessiaceae</taxon>
        <taxon>Polarella</taxon>
    </lineage>
</organism>
<evidence type="ECO:0000259" key="3">
    <source>
        <dbReference type="Pfam" id="PF01557"/>
    </source>
</evidence>
<dbReference type="Pfam" id="PF01557">
    <property type="entry name" value="FAA_hydrolase"/>
    <property type="match status" value="1"/>
</dbReference>
<name>A0A813GU38_POLGL</name>
<dbReference type="GO" id="GO:0008684">
    <property type="term" value="F:2-oxopent-4-enoate hydratase activity"/>
    <property type="evidence" value="ECO:0007669"/>
    <property type="project" value="TreeGrafter"/>
</dbReference>
<comment type="caution">
    <text evidence="4">The sequence shown here is derived from an EMBL/GenBank/DDBJ whole genome shotgun (WGS) entry which is preliminary data.</text>
</comment>
<proteinExistence type="inferred from homology"/>
<evidence type="ECO:0000256" key="1">
    <source>
        <dbReference type="ARBA" id="ARBA00010211"/>
    </source>
</evidence>
<gene>
    <name evidence="4" type="ORF">PGLA1383_LOCUS45811</name>
</gene>
<accession>A0A813GU38</accession>
<dbReference type="Gene3D" id="3.90.850.10">
    <property type="entry name" value="Fumarylacetoacetase-like, C-terminal domain"/>
    <property type="match status" value="1"/>
</dbReference>
<feature type="non-terminal residue" evidence="4">
    <location>
        <position position="101"/>
    </location>
</feature>
<dbReference type="InterPro" id="IPR011234">
    <property type="entry name" value="Fumarylacetoacetase-like_C"/>
</dbReference>
<keyword evidence="5" id="KW-1185">Reference proteome</keyword>
<dbReference type="PANTHER" id="PTHR30143">
    <property type="entry name" value="ACID HYDRATASE"/>
    <property type="match status" value="1"/>
</dbReference>
<dbReference type="SUPFAM" id="SSF56529">
    <property type="entry name" value="FAH"/>
    <property type="match status" value="1"/>
</dbReference>
<dbReference type="AlphaFoldDB" id="A0A813GU38"/>
<dbReference type="GO" id="GO:0005737">
    <property type="term" value="C:cytoplasm"/>
    <property type="evidence" value="ECO:0007669"/>
    <property type="project" value="TreeGrafter"/>
</dbReference>
<comment type="similarity">
    <text evidence="1">Belongs to the FAH family.</text>
</comment>
<feature type="domain" description="Fumarylacetoacetase-like C-terminal" evidence="3">
    <location>
        <begin position="2"/>
        <end position="99"/>
    </location>
</feature>
<evidence type="ECO:0000313" key="4">
    <source>
        <dbReference type="EMBL" id="CAE8629283.1"/>
    </source>
</evidence>
<dbReference type="InterPro" id="IPR050772">
    <property type="entry name" value="Hydratase-Decarb/MhpD_sf"/>
</dbReference>
<dbReference type="EMBL" id="CAJNNV010029624">
    <property type="protein sequence ID" value="CAE8629283.1"/>
    <property type="molecule type" value="Genomic_DNA"/>
</dbReference>
<keyword evidence="2" id="KW-0456">Lyase</keyword>
<dbReference type="PANTHER" id="PTHR30143:SF0">
    <property type="entry name" value="2-KETO-4-PENTENOATE HYDRATASE"/>
    <property type="match status" value="1"/>
</dbReference>
<dbReference type="InterPro" id="IPR036663">
    <property type="entry name" value="Fumarylacetoacetase_C_sf"/>
</dbReference>
<evidence type="ECO:0000256" key="2">
    <source>
        <dbReference type="ARBA" id="ARBA00023239"/>
    </source>
</evidence>
<sequence length="101" mass="10314">VVLGPRLPASSLSPEVLANCATTLIVNGDEVDRGSGALCPLGGPAPALAWLANHLNTRGLQLQRGQLVITGVTCKSNAFAAGDHIRATFAGLGSVETRIKV</sequence>
<evidence type="ECO:0000313" key="5">
    <source>
        <dbReference type="Proteomes" id="UP000654075"/>
    </source>
</evidence>